<evidence type="ECO:0000256" key="6">
    <source>
        <dbReference type="ARBA" id="ARBA00022729"/>
    </source>
</evidence>
<keyword evidence="5" id="KW-0812">Transmembrane</keyword>
<name>A0ABT5M9P8_9BURK</name>
<feature type="chain" id="PRO_5046862464" evidence="11">
    <location>
        <begin position="20"/>
        <end position="355"/>
    </location>
</feature>
<dbReference type="Gene3D" id="2.40.160.10">
    <property type="entry name" value="Porin"/>
    <property type="match status" value="1"/>
</dbReference>
<sequence>MKKIGLPLAICGLALNAAAQSSVTLYGVLDTTVQRASQGSASMTRVYGTGGNQYSRLGIRGTEDLGGGLSAGFVLDAGLNVASGTGGALSTDNATAGTVGGLVFNRRASLSLMSKQWGELRLGRGFVPSYWNLIVFDPFGTAGAGGITNIAQSALTRVSTVQTAVRASNSVGYHLPELNGVYGELMAAVNNAPSNAATPDNGNYQGVRIGYTRGDVNVAVASGRTAMANGAVSTSNLGASYQFGSVTASALYFTDSKNAVAGPNRSNGWMLGAKAKVGSGYIPVSLSKVTDNSTSARSANQFAVGYVHELSKRTAVYTTYSQIRNRNGAALSGGGVTGVANATWTGMDFGVRHSF</sequence>
<evidence type="ECO:0000313" key="14">
    <source>
        <dbReference type="Proteomes" id="UP001528672"/>
    </source>
</evidence>
<dbReference type="SUPFAM" id="SSF56935">
    <property type="entry name" value="Porins"/>
    <property type="match status" value="1"/>
</dbReference>
<evidence type="ECO:0000256" key="4">
    <source>
        <dbReference type="ARBA" id="ARBA00022452"/>
    </source>
</evidence>
<evidence type="ECO:0000256" key="3">
    <source>
        <dbReference type="ARBA" id="ARBA00022448"/>
    </source>
</evidence>
<keyword evidence="6 11" id="KW-0732">Signal</keyword>
<evidence type="ECO:0000256" key="8">
    <source>
        <dbReference type="ARBA" id="ARBA00023114"/>
    </source>
</evidence>
<gene>
    <name evidence="13" type="ORF">PSQ39_01515</name>
</gene>
<dbReference type="RefSeq" id="WP_273924826.1">
    <property type="nucleotide sequence ID" value="NZ_JAQSIO010000001.1"/>
</dbReference>
<proteinExistence type="predicted"/>
<keyword evidence="3" id="KW-0813">Transport</keyword>
<dbReference type="PANTHER" id="PTHR34501">
    <property type="entry name" value="PROTEIN YDDL-RELATED"/>
    <property type="match status" value="1"/>
</dbReference>
<accession>A0ABT5M9P8</accession>
<keyword evidence="4" id="KW-1134">Transmembrane beta strand</keyword>
<protein>
    <submittedName>
        <fullName evidence="13">Porin</fullName>
    </submittedName>
</protein>
<feature type="domain" description="Porin" evidence="12">
    <location>
        <begin position="9"/>
        <end position="327"/>
    </location>
</feature>
<evidence type="ECO:0000256" key="7">
    <source>
        <dbReference type="ARBA" id="ARBA00023065"/>
    </source>
</evidence>
<keyword evidence="8" id="KW-0626">Porin</keyword>
<dbReference type="EMBL" id="JAQSIO010000001">
    <property type="protein sequence ID" value="MDD0813298.1"/>
    <property type="molecule type" value="Genomic_DNA"/>
</dbReference>
<evidence type="ECO:0000256" key="1">
    <source>
        <dbReference type="ARBA" id="ARBA00004571"/>
    </source>
</evidence>
<evidence type="ECO:0000256" key="9">
    <source>
        <dbReference type="ARBA" id="ARBA00023136"/>
    </source>
</evidence>
<keyword evidence="10" id="KW-0998">Cell outer membrane</keyword>
<reference evidence="13 14" key="1">
    <citation type="submission" date="2023-02" db="EMBL/GenBank/DDBJ databases">
        <title>Bacterial whole genome sequence for Curvibacter sp. HBC28.</title>
        <authorList>
            <person name="Le V."/>
            <person name="Ko S.-R."/>
            <person name="Ahn C.-Y."/>
            <person name="Oh H.-M."/>
        </authorList>
    </citation>
    <scope>NUCLEOTIDE SEQUENCE [LARGE SCALE GENOMIC DNA]</scope>
    <source>
        <strain evidence="13 14">HBC28</strain>
    </source>
</reference>
<comment type="subunit">
    <text evidence="2">Homotrimer.</text>
</comment>
<evidence type="ECO:0000256" key="11">
    <source>
        <dbReference type="SAM" id="SignalP"/>
    </source>
</evidence>
<dbReference type="InterPro" id="IPR050298">
    <property type="entry name" value="Gram-neg_bact_OMP"/>
</dbReference>
<dbReference type="PANTHER" id="PTHR34501:SF9">
    <property type="entry name" value="MAJOR OUTER MEMBRANE PROTEIN P.IA"/>
    <property type="match status" value="1"/>
</dbReference>
<dbReference type="InterPro" id="IPR023614">
    <property type="entry name" value="Porin_dom_sf"/>
</dbReference>
<keyword evidence="7" id="KW-0406">Ion transport</keyword>
<evidence type="ECO:0000256" key="5">
    <source>
        <dbReference type="ARBA" id="ARBA00022692"/>
    </source>
</evidence>
<evidence type="ECO:0000256" key="2">
    <source>
        <dbReference type="ARBA" id="ARBA00011233"/>
    </source>
</evidence>
<evidence type="ECO:0000256" key="10">
    <source>
        <dbReference type="ARBA" id="ARBA00023237"/>
    </source>
</evidence>
<dbReference type="CDD" id="cd00342">
    <property type="entry name" value="gram_neg_porins"/>
    <property type="match status" value="1"/>
</dbReference>
<comment type="caution">
    <text evidence="13">The sequence shown here is derived from an EMBL/GenBank/DDBJ whole genome shotgun (WGS) entry which is preliminary data.</text>
</comment>
<feature type="signal peptide" evidence="11">
    <location>
        <begin position="1"/>
        <end position="19"/>
    </location>
</feature>
<keyword evidence="9" id="KW-0472">Membrane</keyword>
<dbReference type="Pfam" id="PF13609">
    <property type="entry name" value="Porin_4"/>
    <property type="match status" value="1"/>
</dbReference>
<organism evidence="13 14">
    <name type="scientific">Curvibacter microcysteis</name>
    <dbReference type="NCBI Taxonomy" id="3026419"/>
    <lineage>
        <taxon>Bacteria</taxon>
        <taxon>Pseudomonadati</taxon>
        <taxon>Pseudomonadota</taxon>
        <taxon>Betaproteobacteria</taxon>
        <taxon>Burkholderiales</taxon>
        <taxon>Comamonadaceae</taxon>
        <taxon>Curvibacter</taxon>
    </lineage>
</organism>
<keyword evidence="14" id="KW-1185">Reference proteome</keyword>
<evidence type="ECO:0000259" key="12">
    <source>
        <dbReference type="Pfam" id="PF13609"/>
    </source>
</evidence>
<dbReference type="InterPro" id="IPR033900">
    <property type="entry name" value="Gram_neg_porin_domain"/>
</dbReference>
<evidence type="ECO:0000313" key="13">
    <source>
        <dbReference type="EMBL" id="MDD0813298.1"/>
    </source>
</evidence>
<comment type="subcellular location">
    <subcellularLocation>
        <location evidence="1">Cell outer membrane</location>
        <topology evidence="1">Multi-pass membrane protein</topology>
    </subcellularLocation>
</comment>
<dbReference type="Proteomes" id="UP001528672">
    <property type="component" value="Unassembled WGS sequence"/>
</dbReference>